<reference evidence="1" key="1">
    <citation type="submission" date="2021-06" db="EMBL/GenBank/DDBJ databases">
        <authorList>
            <person name="Kallberg Y."/>
            <person name="Tangrot J."/>
            <person name="Rosling A."/>
        </authorList>
    </citation>
    <scope>NUCLEOTIDE SEQUENCE</scope>
    <source>
        <strain evidence="1">28 12/20/2015</strain>
    </source>
</reference>
<evidence type="ECO:0000313" key="1">
    <source>
        <dbReference type="EMBL" id="CAG8794086.1"/>
    </source>
</evidence>
<gene>
    <name evidence="1" type="ORF">SPELUC_LOCUS17493</name>
</gene>
<dbReference type="Proteomes" id="UP000789366">
    <property type="component" value="Unassembled WGS sequence"/>
</dbReference>
<protein>
    <submittedName>
        <fullName evidence="1">2605_t:CDS:1</fullName>
    </submittedName>
</protein>
<comment type="caution">
    <text evidence="1">The sequence shown here is derived from an EMBL/GenBank/DDBJ whole genome shotgun (WGS) entry which is preliminary data.</text>
</comment>
<feature type="non-terminal residue" evidence="1">
    <location>
        <position position="53"/>
    </location>
</feature>
<accession>A0ACA9RI12</accession>
<feature type="non-terminal residue" evidence="1">
    <location>
        <position position="1"/>
    </location>
</feature>
<proteinExistence type="predicted"/>
<sequence>KENAYNFIDLYNNITHAETQNEKTNWDVITCYYLFEDKIQRVKSFSALTISKL</sequence>
<name>A0ACA9RI12_9GLOM</name>
<organism evidence="1 2">
    <name type="scientific">Cetraspora pellucida</name>
    <dbReference type="NCBI Taxonomy" id="1433469"/>
    <lineage>
        <taxon>Eukaryota</taxon>
        <taxon>Fungi</taxon>
        <taxon>Fungi incertae sedis</taxon>
        <taxon>Mucoromycota</taxon>
        <taxon>Glomeromycotina</taxon>
        <taxon>Glomeromycetes</taxon>
        <taxon>Diversisporales</taxon>
        <taxon>Gigasporaceae</taxon>
        <taxon>Cetraspora</taxon>
    </lineage>
</organism>
<dbReference type="EMBL" id="CAJVPW010072087">
    <property type="protein sequence ID" value="CAG8794086.1"/>
    <property type="molecule type" value="Genomic_DNA"/>
</dbReference>
<keyword evidence="2" id="KW-1185">Reference proteome</keyword>
<evidence type="ECO:0000313" key="2">
    <source>
        <dbReference type="Proteomes" id="UP000789366"/>
    </source>
</evidence>